<dbReference type="Proteomes" id="UP000187203">
    <property type="component" value="Unassembled WGS sequence"/>
</dbReference>
<dbReference type="OrthoDB" id="10661003at2759"/>
<evidence type="ECO:0000313" key="1">
    <source>
        <dbReference type="EMBL" id="OMO87309.1"/>
    </source>
</evidence>
<proteinExistence type="predicted"/>
<protein>
    <submittedName>
        <fullName evidence="1">Uncharacterized protein</fullName>
    </submittedName>
</protein>
<evidence type="ECO:0000313" key="2">
    <source>
        <dbReference type="Proteomes" id="UP000187203"/>
    </source>
</evidence>
<reference evidence="2" key="1">
    <citation type="submission" date="2013-09" db="EMBL/GenBank/DDBJ databases">
        <title>Corchorus olitorius genome sequencing.</title>
        <authorList>
            <person name="Alam M."/>
            <person name="Haque M.S."/>
            <person name="Islam M.S."/>
            <person name="Emdad E.M."/>
            <person name="Islam M.M."/>
            <person name="Ahmed B."/>
            <person name="Halim A."/>
            <person name="Hossen Q.M.M."/>
            <person name="Hossain M.Z."/>
            <person name="Ahmed R."/>
            <person name="Khan M.M."/>
            <person name="Islam R."/>
            <person name="Rashid M.M."/>
            <person name="Khan S.A."/>
            <person name="Rahman M.S."/>
            <person name="Alam M."/>
            <person name="Yahiya A.S."/>
            <person name="Khan M.S."/>
            <person name="Azam M.S."/>
            <person name="Haque T."/>
            <person name="Lashkar M.Z.H."/>
            <person name="Akhand A.I."/>
            <person name="Morshed G."/>
            <person name="Roy S."/>
            <person name="Uddin K.S."/>
            <person name="Rabeya T."/>
            <person name="Hossain A.S."/>
            <person name="Chowdhury A."/>
            <person name="Snigdha A.R."/>
            <person name="Mortoza M.S."/>
            <person name="Matin S.A."/>
            <person name="Hoque S.M.E."/>
            <person name="Islam M.K."/>
            <person name="Roy D.K."/>
            <person name="Haider R."/>
            <person name="Moosa M.M."/>
            <person name="Elias S.M."/>
            <person name="Hasan A.M."/>
            <person name="Jahan S."/>
            <person name="Shafiuddin M."/>
            <person name="Mahmood N."/>
            <person name="Shommy N.S."/>
        </authorList>
    </citation>
    <scope>NUCLEOTIDE SEQUENCE [LARGE SCALE GENOMIC DNA]</scope>
    <source>
        <strain evidence="2">cv. O-4</strain>
    </source>
</reference>
<dbReference type="AlphaFoldDB" id="A0A1R3IXJ4"/>
<name>A0A1R3IXJ4_9ROSI</name>
<dbReference type="EMBL" id="AWUE01017339">
    <property type="protein sequence ID" value="OMO87309.1"/>
    <property type="molecule type" value="Genomic_DNA"/>
</dbReference>
<accession>A0A1R3IXJ4</accession>
<comment type="caution">
    <text evidence="1">The sequence shown here is derived from an EMBL/GenBank/DDBJ whole genome shotgun (WGS) entry which is preliminary data.</text>
</comment>
<organism evidence="1 2">
    <name type="scientific">Corchorus olitorius</name>
    <dbReference type="NCBI Taxonomy" id="93759"/>
    <lineage>
        <taxon>Eukaryota</taxon>
        <taxon>Viridiplantae</taxon>
        <taxon>Streptophyta</taxon>
        <taxon>Embryophyta</taxon>
        <taxon>Tracheophyta</taxon>
        <taxon>Spermatophyta</taxon>
        <taxon>Magnoliopsida</taxon>
        <taxon>eudicotyledons</taxon>
        <taxon>Gunneridae</taxon>
        <taxon>Pentapetalae</taxon>
        <taxon>rosids</taxon>
        <taxon>malvids</taxon>
        <taxon>Malvales</taxon>
        <taxon>Malvaceae</taxon>
        <taxon>Grewioideae</taxon>
        <taxon>Apeibeae</taxon>
        <taxon>Corchorus</taxon>
    </lineage>
</organism>
<sequence length="45" mass="4984">MEEVKAATFSMKDLKAPGADGIQSLFYQRNWEVVTQAYGDGVAYP</sequence>
<keyword evidence="2" id="KW-1185">Reference proteome</keyword>
<gene>
    <name evidence="1" type="ORF">COLO4_20693</name>
</gene>